<comment type="catalytic activity">
    <reaction evidence="7">
        <text>L-threonyl-[protein] + ATP = O-phospho-L-threonyl-[protein] + ADP + H(+)</text>
        <dbReference type="Rhea" id="RHEA:46608"/>
        <dbReference type="Rhea" id="RHEA-COMP:11060"/>
        <dbReference type="Rhea" id="RHEA-COMP:11605"/>
        <dbReference type="ChEBI" id="CHEBI:15378"/>
        <dbReference type="ChEBI" id="CHEBI:30013"/>
        <dbReference type="ChEBI" id="CHEBI:30616"/>
        <dbReference type="ChEBI" id="CHEBI:61977"/>
        <dbReference type="ChEBI" id="CHEBI:456216"/>
        <dbReference type="EC" id="2.7.11.1"/>
    </reaction>
</comment>
<dbReference type="PANTHER" id="PTHR44899">
    <property type="entry name" value="CAMK FAMILY PROTEIN KINASE"/>
    <property type="match status" value="1"/>
</dbReference>
<keyword evidence="3" id="KW-0808">Transferase</keyword>
<dbReference type="Proteomes" id="UP001642464">
    <property type="component" value="Unassembled WGS sequence"/>
</dbReference>
<feature type="compositionally biased region" description="Low complexity" evidence="9">
    <location>
        <begin position="204"/>
        <end position="213"/>
    </location>
</feature>
<keyword evidence="12" id="KW-1185">Reference proteome</keyword>
<sequence length="400" mass="43431">MGDFGIAKTMACTIAFAKTRIGTPYYLSPEVCQEKPYAWPSDMWSMGCILYEMCALQVPFDAHSISGLVQKICYGPLPTVPETYSDFLRRLCRQLLDRDPKKRPSADEVLQLPEIQKVVRQMLEEVRSLQQQERRAKACAAPAAGSYRKDEMVEYYSVTHGEWLPATIVDVDTTGRVMIDLRPGVWLSAELQASKIRLRESGSSDESSGSQEGWRQKVSDEDASKAVPDPSVDVPQPPRLERRKAPTRRESPRPPATPGAAPVPPEEPRVRPEVVGYDQLDRLLGEKAKPTRSPSAGAIDRPGGLPGPIRRAPSLGGLSRGHRPPPLAPLENGQGSSRTPSSDSIMQCGTPPTRPTSGELEKDSLSTPSAGSKRTPLGAKPRSHNCLAAAIAAGRVIAGA</sequence>
<dbReference type="InterPro" id="IPR011009">
    <property type="entry name" value="Kinase-like_dom_sf"/>
</dbReference>
<protein>
    <recommendedName>
        <fullName evidence="1">non-specific serine/threonine protein kinase</fullName>
        <ecNumber evidence="1">2.7.11.1</ecNumber>
    </recommendedName>
</protein>
<feature type="compositionally biased region" description="Basic and acidic residues" evidence="9">
    <location>
        <begin position="239"/>
        <end position="252"/>
    </location>
</feature>
<dbReference type="SMART" id="SM00220">
    <property type="entry name" value="S_TKc"/>
    <property type="match status" value="1"/>
</dbReference>
<organism evidence="11 12">
    <name type="scientific">Durusdinium trenchii</name>
    <dbReference type="NCBI Taxonomy" id="1381693"/>
    <lineage>
        <taxon>Eukaryota</taxon>
        <taxon>Sar</taxon>
        <taxon>Alveolata</taxon>
        <taxon>Dinophyceae</taxon>
        <taxon>Suessiales</taxon>
        <taxon>Symbiodiniaceae</taxon>
        <taxon>Durusdinium</taxon>
    </lineage>
</organism>
<feature type="compositionally biased region" description="Pro residues" evidence="9">
    <location>
        <begin position="253"/>
        <end position="265"/>
    </location>
</feature>
<dbReference type="PANTHER" id="PTHR44899:SF3">
    <property type="entry name" value="SERINE_THREONINE-PROTEIN KINASE NEK1"/>
    <property type="match status" value="1"/>
</dbReference>
<reference evidence="11 12" key="1">
    <citation type="submission" date="2024-02" db="EMBL/GenBank/DDBJ databases">
        <authorList>
            <person name="Chen Y."/>
            <person name="Shah S."/>
            <person name="Dougan E. K."/>
            <person name="Thang M."/>
            <person name="Chan C."/>
        </authorList>
    </citation>
    <scope>NUCLEOTIDE SEQUENCE [LARGE SCALE GENOMIC DNA]</scope>
</reference>
<dbReference type="PROSITE" id="PS50011">
    <property type="entry name" value="PROTEIN_KINASE_DOM"/>
    <property type="match status" value="1"/>
</dbReference>
<evidence type="ECO:0000256" key="5">
    <source>
        <dbReference type="ARBA" id="ARBA00022777"/>
    </source>
</evidence>
<keyword evidence="6" id="KW-0067">ATP-binding</keyword>
<keyword evidence="5 11" id="KW-0418">Kinase</keyword>
<dbReference type="EC" id="2.7.11.1" evidence="1"/>
<feature type="region of interest" description="Disordered" evidence="9">
    <location>
        <begin position="198"/>
        <end position="384"/>
    </location>
</feature>
<evidence type="ECO:0000256" key="1">
    <source>
        <dbReference type="ARBA" id="ARBA00012513"/>
    </source>
</evidence>
<evidence type="ECO:0000256" key="9">
    <source>
        <dbReference type="SAM" id="MobiDB-lite"/>
    </source>
</evidence>
<gene>
    <name evidence="11" type="ORF">SCF082_LOCUS50847</name>
</gene>
<evidence type="ECO:0000313" key="12">
    <source>
        <dbReference type="Proteomes" id="UP001642464"/>
    </source>
</evidence>
<name>A0ABP0SAY1_9DINO</name>
<dbReference type="Gene3D" id="1.10.510.10">
    <property type="entry name" value="Transferase(Phosphotransferase) domain 1"/>
    <property type="match status" value="1"/>
</dbReference>
<dbReference type="EMBL" id="CAXAMM010043295">
    <property type="protein sequence ID" value="CAK9109415.1"/>
    <property type="molecule type" value="Genomic_DNA"/>
</dbReference>
<feature type="compositionally biased region" description="Polar residues" evidence="9">
    <location>
        <begin position="333"/>
        <end position="347"/>
    </location>
</feature>
<evidence type="ECO:0000256" key="4">
    <source>
        <dbReference type="ARBA" id="ARBA00022741"/>
    </source>
</evidence>
<accession>A0ABP0SAY1</accession>
<proteinExistence type="predicted"/>
<feature type="domain" description="Protein kinase" evidence="10">
    <location>
        <begin position="1"/>
        <end position="115"/>
    </location>
</feature>
<keyword evidence="2" id="KW-0723">Serine/threonine-protein kinase</keyword>
<feature type="compositionally biased region" description="Basic and acidic residues" evidence="9">
    <location>
        <begin position="279"/>
        <end position="289"/>
    </location>
</feature>
<keyword evidence="4" id="KW-0547">Nucleotide-binding</keyword>
<evidence type="ECO:0000256" key="6">
    <source>
        <dbReference type="ARBA" id="ARBA00022840"/>
    </source>
</evidence>
<dbReference type="Pfam" id="PF00069">
    <property type="entry name" value="Pkinase"/>
    <property type="match status" value="1"/>
</dbReference>
<evidence type="ECO:0000256" key="7">
    <source>
        <dbReference type="ARBA" id="ARBA00047899"/>
    </source>
</evidence>
<dbReference type="InterPro" id="IPR051131">
    <property type="entry name" value="NEK_Ser/Thr_kinase_NIMA"/>
</dbReference>
<dbReference type="GO" id="GO:0016301">
    <property type="term" value="F:kinase activity"/>
    <property type="evidence" value="ECO:0007669"/>
    <property type="project" value="UniProtKB-KW"/>
</dbReference>
<dbReference type="SUPFAM" id="SSF56112">
    <property type="entry name" value="Protein kinase-like (PK-like)"/>
    <property type="match status" value="1"/>
</dbReference>
<evidence type="ECO:0000313" key="11">
    <source>
        <dbReference type="EMBL" id="CAK9109415.1"/>
    </source>
</evidence>
<evidence type="ECO:0000259" key="10">
    <source>
        <dbReference type="PROSITE" id="PS50011"/>
    </source>
</evidence>
<comment type="catalytic activity">
    <reaction evidence="8">
        <text>L-seryl-[protein] + ATP = O-phospho-L-seryl-[protein] + ADP + H(+)</text>
        <dbReference type="Rhea" id="RHEA:17989"/>
        <dbReference type="Rhea" id="RHEA-COMP:9863"/>
        <dbReference type="Rhea" id="RHEA-COMP:11604"/>
        <dbReference type="ChEBI" id="CHEBI:15378"/>
        <dbReference type="ChEBI" id="CHEBI:29999"/>
        <dbReference type="ChEBI" id="CHEBI:30616"/>
        <dbReference type="ChEBI" id="CHEBI:83421"/>
        <dbReference type="ChEBI" id="CHEBI:456216"/>
        <dbReference type="EC" id="2.7.11.1"/>
    </reaction>
</comment>
<dbReference type="InterPro" id="IPR000719">
    <property type="entry name" value="Prot_kinase_dom"/>
</dbReference>
<evidence type="ECO:0000256" key="3">
    <source>
        <dbReference type="ARBA" id="ARBA00022679"/>
    </source>
</evidence>
<comment type="caution">
    <text evidence="11">The sequence shown here is derived from an EMBL/GenBank/DDBJ whole genome shotgun (WGS) entry which is preliminary data.</text>
</comment>
<feature type="compositionally biased region" description="Basic and acidic residues" evidence="9">
    <location>
        <begin position="214"/>
        <end position="224"/>
    </location>
</feature>
<evidence type="ECO:0000256" key="2">
    <source>
        <dbReference type="ARBA" id="ARBA00022527"/>
    </source>
</evidence>
<evidence type="ECO:0000256" key="8">
    <source>
        <dbReference type="ARBA" id="ARBA00048679"/>
    </source>
</evidence>